<dbReference type="GO" id="GO:0009116">
    <property type="term" value="P:nucleoside metabolic process"/>
    <property type="evidence" value="ECO:0007669"/>
    <property type="project" value="InterPro"/>
</dbReference>
<protein>
    <submittedName>
        <fullName evidence="2">Phosphorylase</fullName>
    </submittedName>
</protein>
<reference evidence="2 4" key="1">
    <citation type="submission" date="2017-06" db="EMBL/GenBank/DDBJ databases">
        <title>Genome Sequencing of the methanotroph Methylovulum psychrotolerants str. HV10-M2 isolated from a high-altitude environment.</title>
        <authorList>
            <person name="Mateos-Rivera A."/>
        </authorList>
    </citation>
    <scope>NUCLEOTIDE SEQUENCE [LARGE SCALE GENOMIC DNA]</scope>
    <source>
        <strain evidence="2 4">HV10_M2</strain>
    </source>
</reference>
<dbReference type="EMBL" id="CP022129">
    <property type="protein sequence ID" value="ASF45409.1"/>
    <property type="molecule type" value="Genomic_DNA"/>
</dbReference>
<accession>A0A1Z4BW21</accession>
<evidence type="ECO:0000313" key="5">
    <source>
        <dbReference type="Proteomes" id="UP000237423"/>
    </source>
</evidence>
<dbReference type="PANTHER" id="PTHR46832:SF1">
    <property type="entry name" value="5'-METHYLTHIOADENOSINE_S-ADENOSYLHOMOCYSTEINE NUCLEOSIDASE"/>
    <property type="match status" value="1"/>
</dbReference>
<dbReference type="Pfam" id="PF01048">
    <property type="entry name" value="PNP_UDP_1"/>
    <property type="match status" value="1"/>
</dbReference>
<dbReference type="PANTHER" id="PTHR46832">
    <property type="entry name" value="5'-METHYLTHIOADENOSINE/S-ADENOSYLHOMOCYSTEINE NUCLEOSIDASE"/>
    <property type="match status" value="1"/>
</dbReference>
<dbReference type="GO" id="GO:0008782">
    <property type="term" value="F:adenosylhomocysteine nucleosidase activity"/>
    <property type="evidence" value="ECO:0007669"/>
    <property type="project" value="TreeGrafter"/>
</dbReference>
<evidence type="ECO:0000313" key="3">
    <source>
        <dbReference type="EMBL" id="POZ50073.1"/>
    </source>
</evidence>
<evidence type="ECO:0000259" key="1">
    <source>
        <dbReference type="Pfam" id="PF01048"/>
    </source>
</evidence>
<dbReference type="Proteomes" id="UP000237423">
    <property type="component" value="Unassembled WGS sequence"/>
</dbReference>
<name>A0A1Z4BW21_9GAMM</name>
<dbReference type="Gene3D" id="3.40.50.1580">
    <property type="entry name" value="Nucleoside phosphorylase domain"/>
    <property type="match status" value="1"/>
</dbReference>
<gene>
    <name evidence="3" type="ORF">AADEFJLK_04092</name>
    <name evidence="2" type="ORF">CEK71_04640</name>
</gene>
<evidence type="ECO:0000313" key="2">
    <source>
        <dbReference type="EMBL" id="ASF45409.1"/>
    </source>
</evidence>
<reference evidence="3 5" key="2">
    <citation type="submission" date="2017-11" db="EMBL/GenBank/DDBJ databases">
        <title>Draft Genome Sequence of Methylobacter psychrotolerans Sph1T, an Obligate Methanotroph from Low-Temperature Environments.</title>
        <authorList>
            <person name="Oshkin I.Y."/>
            <person name="Miroshnikov K."/>
            <person name="Belova S.E."/>
            <person name="Korzhenkov A."/>
            <person name="Toshchakov S.V."/>
            <person name="Dedysh S.N."/>
        </authorList>
    </citation>
    <scope>NUCLEOTIDE SEQUENCE [LARGE SCALE GENOMIC DNA]</scope>
    <source>
        <strain evidence="3 5">Sph1</strain>
    </source>
</reference>
<dbReference type="SUPFAM" id="SSF53167">
    <property type="entry name" value="Purine and uridine phosphorylases"/>
    <property type="match status" value="1"/>
</dbReference>
<dbReference type="GO" id="GO:0019284">
    <property type="term" value="P:L-methionine salvage from S-adenosylmethionine"/>
    <property type="evidence" value="ECO:0007669"/>
    <property type="project" value="TreeGrafter"/>
</dbReference>
<evidence type="ECO:0000313" key="4">
    <source>
        <dbReference type="Proteomes" id="UP000197019"/>
    </source>
</evidence>
<dbReference type="CDD" id="cd17768">
    <property type="entry name" value="adenosylhopane_nucleosidase_HpnG-like"/>
    <property type="match status" value="1"/>
</dbReference>
<keyword evidence="4" id="KW-1185">Reference proteome</keyword>
<dbReference type="RefSeq" id="WP_088618291.1">
    <property type="nucleotide sequence ID" value="NZ_CP022129.1"/>
</dbReference>
<sequence>MISGIVVALPEELATLTSKRIDKGHCVFIANTLLVAYSGTGSKNAQAAAELLVAKGATQLISWGCAAALQPGLKSGDLTLADTLVGSDDQEITVHPAWHSHSKKLLAQAQQVHTGRLAESQTIVSTSKEKQYLQLITKAQVLDMESVAIAKIAGRNALPFLAIRAIVDPVSMDLPRAIQYAANTEGDIVLSRLLLFLVLHPLELPGLIKLGLHFSAAKKTLKIAARQLVAISEFFHSRSVAR</sequence>
<dbReference type="GO" id="GO:0008930">
    <property type="term" value="F:methylthioadenosine nucleosidase activity"/>
    <property type="evidence" value="ECO:0007669"/>
    <property type="project" value="TreeGrafter"/>
</dbReference>
<dbReference type="EMBL" id="PGFZ01000015">
    <property type="protein sequence ID" value="POZ50073.1"/>
    <property type="molecule type" value="Genomic_DNA"/>
</dbReference>
<dbReference type="GO" id="GO:0005829">
    <property type="term" value="C:cytosol"/>
    <property type="evidence" value="ECO:0007669"/>
    <property type="project" value="TreeGrafter"/>
</dbReference>
<dbReference type="OrthoDB" id="2374434at2"/>
<proteinExistence type="predicted"/>
<dbReference type="KEGG" id="mpsy:CEK71_04640"/>
<dbReference type="AlphaFoldDB" id="A0A1Z4BW21"/>
<feature type="domain" description="Nucleoside phosphorylase" evidence="1">
    <location>
        <begin position="4"/>
        <end position="169"/>
    </location>
</feature>
<organism evidence="2 4">
    <name type="scientific">Methylovulum psychrotolerans</name>
    <dbReference type="NCBI Taxonomy" id="1704499"/>
    <lineage>
        <taxon>Bacteria</taxon>
        <taxon>Pseudomonadati</taxon>
        <taxon>Pseudomonadota</taxon>
        <taxon>Gammaproteobacteria</taxon>
        <taxon>Methylococcales</taxon>
        <taxon>Methylococcaceae</taxon>
        <taxon>Methylovulum</taxon>
    </lineage>
</organism>
<dbReference type="Proteomes" id="UP000197019">
    <property type="component" value="Chromosome"/>
</dbReference>
<dbReference type="InterPro" id="IPR000845">
    <property type="entry name" value="Nucleoside_phosphorylase_d"/>
</dbReference>
<dbReference type="InterPro" id="IPR035994">
    <property type="entry name" value="Nucleoside_phosphorylase_sf"/>
</dbReference>